<sequence length="704" mass="76386">MTTLDRRSLLLAAGATGLFPAIARAKAIDAHVRTGTIRDVEHVVIFMQENRSFDHYFGTLAGVRGFGDRFPIPVPDTERLQGATVFAQTNKAPGPPVIAPFHLNTRQSFAHMRVEGTPHLWPDAQGAWNDGRMDRWPVTKTEHSMGYYKAEDLPFQFALADAFTLCDAYHCSIQSGTNPNRLFLWTGTNDASGKFGGPAMANSHDRFVAQGGHPNAYTWTTYVERLEKAGVSWRLYQDMADNFTDNPLAGFKAFRDAFDKKPGSDPALANKALTTRMLDGLREDVMSGALPQVSYIIARAGDSEHPGPSSPAQGAAFTAQVIEALTANPEVWSRTALFVMFDENDGFFDHVPPPAPPSKDAAGKPLGASTIDTTGEYHLVASTADPLAERPEFIGRAYGLGPRVPMYVISPWSRGGFVNSEVFDHTSVIRFLEARFGVEEPNITPWRRAVCGDLTSAFDFRTPNDAPFAGDLPKVADEAARARKMATYTPPTPVTPTAPVQAEGVRPSRPLPYALDVKAEAAPAGKLTLTFLNTGKAGAVFHLYDLNALAAPPRRYTVEAGKRLTETLPPPNTNANDGAGHDLWILGPNGFHRHIRGQGLEAQLAPQRAGAESLTLTLRNPTKAELTVKVTPRAYAPAHETWRVTLAPGDTAARTWPLKPTAGWYDLAVETDGGYLRRFAGHVETGRASLSDPAMGGPARMVRG</sequence>
<comment type="similarity">
    <text evidence="1">Belongs to the bacterial phospholipase C family.</text>
</comment>
<name>A0ABW3T427_9CAUL</name>
<dbReference type="PROSITE" id="PS51318">
    <property type="entry name" value="TAT"/>
    <property type="match status" value="1"/>
</dbReference>
<evidence type="ECO:0000256" key="3">
    <source>
        <dbReference type="ARBA" id="ARBA00022801"/>
    </source>
</evidence>
<organism evidence="6 7">
    <name type="scientific">Phenylobacterium conjunctum</name>
    <dbReference type="NCBI Taxonomy" id="1298959"/>
    <lineage>
        <taxon>Bacteria</taxon>
        <taxon>Pseudomonadati</taxon>
        <taxon>Pseudomonadota</taxon>
        <taxon>Alphaproteobacteria</taxon>
        <taxon>Caulobacterales</taxon>
        <taxon>Caulobacteraceae</taxon>
        <taxon>Phenylobacterium</taxon>
    </lineage>
</organism>
<proteinExistence type="inferred from homology"/>
<dbReference type="InterPro" id="IPR017767">
    <property type="entry name" value="PC-PLC"/>
</dbReference>
<evidence type="ECO:0000256" key="4">
    <source>
        <dbReference type="SAM" id="MobiDB-lite"/>
    </source>
</evidence>
<evidence type="ECO:0000313" key="7">
    <source>
        <dbReference type="Proteomes" id="UP001597216"/>
    </source>
</evidence>
<dbReference type="PANTHER" id="PTHR31956">
    <property type="entry name" value="NON-SPECIFIC PHOSPHOLIPASE C4-RELATED"/>
    <property type="match status" value="1"/>
</dbReference>
<comment type="caution">
    <text evidence="6">The sequence shown here is derived from an EMBL/GenBank/DDBJ whole genome shotgun (WGS) entry which is preliminary data.</text>
</comment>
<feature type="domain" description="Bacterial phospholipase C C-terminal" evidence="5">
    <location>
        <begin position="507"/>
        <end position="598"/>
    </location>
</feature>
<dbReference type="EMBL" id="JBHTLQ010000016">
    <property type="protein sequence ID" value="MFD1190752.1"/>
    <property type="molecule type" value="Genomic_DNA"/>
</dbReference>
<dbReference type="InterPro" id="IPR008475">
    <property type="entry name" value="PLipase_C_C"/>
</dbReference>
<feature type="domain" description="Bacterial phospholipase C C-terminal" evidence="5">
    <location>
        <begin position="609"/>
        <end position="682"/>
    </location>
</feature>
<evidence type="ECO:0000256" key="2">
    <source>
        <dbReference type="ARBA" id="ARBA00012018"/>
    </source>
</evidence>
<keyword evidence="3" id="KW-0378">Hydrolase</keyword>
<dbReference type="NCBIfam" id="TIGR03396">
    <property type="entry name" value="PC_PLC"/>
    <property type="match status" value="1"/>
</dbReference>
<dbReference type="Pfam" id="PF04185">
    <property type="entry name" value="Phosphoesterase"/>
    <property type="match status" value="1"/>
</dbReference>
<dbReference type="Gene3D" id="3.40.720.10">
    <property type="entry name" value="Alkaline Phosphatase, subunit A"/>
    <property type="match status" value="1"/>
</dbReference>
<dbReference type="InterPro" id="IPR017850">
    <property type="entry name" value="Alkaline_phosphatase_core_sf"/>
</dbReference>
<accession>A0ABW3T427</accession>
<dbReference type="RefSeq" id="WP_377353369.1">
    <property type="nucleotide sequence ID" value="NZ_JBHTLQ010000016.1"/>
</dbReference>
<protein>
    <recommendedName>
        <fullName evidence="2">phospholipase C</fullName>
        <ecNumber evidence="2">3.1.4.3</ecNumber>
    </recommendedName>
</protein>
<dbReference type="InterPro" id="IPR007312">
    <property type="entry name" value="Phosphoesterase"/>
</dbReference>
<gene>
    <name evidence="6" type="ORF">ACFQ27_09190</name>
</gene>
<keyword evidence="7" id="KW-1185">Reference proteome</keyword>
<dbReference type="Pfam" id="PF05506">
    <property type="entry name" value="PLipase_C_C"/>
    <property type="match status" value="2"/>
</dbReference>
<dbReference type="Proteomes" id="UP001597216">
    <property type="component" value="Unassembled WGS sequence"/>
</dbReference>
<dbReference type="EC" id="3.1.4.3" evidence="2"/>
<evidence type="ECO:0000259" key="5">
    <source>
        <dbReference type="Pfam" id="PF05506"/>
    </source>
</evidence>
<feature type="region of interest" description="Disordered" evidence="4">
    <location>
        <begin position="488"/>
        <end position="507"/>
    </location>
</feature>
<dbReference type="InterPro" id="IPR006311">
    <property type="entry name" value="TAT_signal"/>
</dbReference>
<evidence type="ECO:0000313" key="6">
    <source>
        <dbReference type="EMBL" id="MFD1190752.1"/>
    </source>
</evidence>
<evidence type="ECO:0000256" key="1">
    <source>
        <dbReference type="ARBA" id="ARBA00009717"/>
    </source>
</evidence>
<dbReference type="PANTHER" id="PTHR31956:SF36">
    <property type="entry name" value="NON-HEMOLYTIC PHOSPHOLIPASE C"/>
    <property type="match status" value="1"/>
</dbReference>
<reference evidence="7" key="1">
    <citation type="journal article" date="2019" name="Int. J. Syst. Evol. Microbiol.">
        <title>The Global Catalogue of Microorganisms (GCM) 10K type strain sequencing project: providing services to taxonomists for standard genome sequencing and annotation.</title>
        <authorList>
            <consortium name="The Broad Institute Genomics Platform"/>
            <consortium name="The Broad Institute Genome Sequencing Center for Infectious Disease"/>
            <person name="Wu L."/>
            <person name="Ma J."/>
        </authorList>
    </citation>
    <scope>NUCLEOTIDE SEQUENCE [LARGE SCALE GENOMIC DNA]</scope>
    <source>
        <strain evidence="7">CCUG 55074</strain>
    </source>
</reference>
<dbReference type="CDD" id="cd16014">
    <property type="entry name" value="PLC"/>
    <property type="match status" value="1"/>
</dbReference>